<reference evidence="2" key="1">
    <citation type="submission" date="2016-10" db="EMBL/GenBank/DDBJ databases">
        <authorList>
            <person name="Varghese N."/>
            <person name="Submissions S."/>
        </authorList>
    </citation>
    <scope>NUCLEOTIDE SEQUENCE [LARGE SCALE GENOMIC DNA]</scope>
    <source>
        <strain evidence="2">B4,CECT 8067,JCM 17497</strain>
    </source>
</reference>
<dbReference type="RefSeq" id="WP_090305132.1">
    <property type="nucleotide sequence ID" value="NZ_FNFE01000002.1"/>
</dbReference>
<gene>
    <name evidence="1" type="ORF">SAMN04515672_2003</name>
</gene>
<protein>
    <submittedName>
        <fullName evidence="1">Uncharacterized protein</fullName>
    </submittedName>
</protein>
<dbReference type="OrthoDB" id="170737at2157"/>
<proteinExistence type="predicted"/>
<dbReference type="EMBL" id="FNFE01000002">
    <property type="protein sequence ID" value="SDJ97109.1"/>
    <property type="molecule type" value="Genomic_DNA"/>
</dbReference>
<evidence type="ECO:0000313" key="1">
    <source>
        <dbReference type="EMBL" id="SDJ97109.1"/>
    </source>
</evidence>
<evidence type="ECO:0000313" key="2">
    <source>
        <dbReference type="Proteomes" id="UP000198882"/>
    </source>
</evidence>
<organism evidence="1 2">
    <name type="scientific">Natronorubrum texcoconense</name>
    <dbReference type="NCBI Taxonomy" id="1095776"/>
    <lineage>
        <taxon>Archaea</taxon>
        <taxon>Methanobacteriati</taxon>
        <taxon>Methanobacteriota</taxon>
        <taxon>Stenosarchaea group</taxon>
        <taxon>Halobacteria</taxon>
        <taxon>Halobacteriales</taxon>
        <taxon>Natrialbaceae</taxon>
        <taxon>Natronorubrum</taxon>
    </lineage>
</organism>
<dbReference type="Proteomes" id="UP000198882">
    <property type="component" value="Unassembled WGS sequence"/>
</dbReference>
<dbReference type="AlphaFoldDB" id="A0A1G8Y2L9"/>
<keyword evidence="2" id="KW-1185">Reference proteome</keyword>
<accession>A0A1G8Y2L9</accession>
<name>A0A1G8Y2L9_9EURY</name>
<sequence>MGQRHSPARDGLTVDQATRRLEVDAVTPVARAAFDHAGDLASRRYGRTAAVLGAVRLGCRRTDARALDRERLETAFEVDPDCVIAADELLADRVGSPAAPEEIRSLRRRLIVVHELLAAAERGSVVGPELPGSSLADAAPFLLARATGSGRDDDAGGLDETALRAHAERLEADLEFARLGTLLDAGVEGDE</sequence>